<comment type="pathway">
    <text evidence="4">Cofactor metabolism; pyridoxal 5'-phosphate salvage; pyridoxal 5'-phosphate from pyridoxine 5'-phosphate: step 1/1.</text>
</comment>
<evidence type="ECO:0000259" key="12">
    <source>
        <dbReference type="Pfam" id="PF10590"/>
    </source>
</evidence>
<keyword evidence="9" id="KW-0560">Oxidoreductase</keyword>
<comment type="pathway">
    <text evidence="3">Cofactor metabolism; pyridoxal 5'-phosphate salvage; pyridoxal 5'-phosphate from pyridoxamine 5'-phosphate: step 1/1.</text>
</comment>
<dbReference type="Pfam" id="PF10590">
    <property type="entry name" value="PNP_phzG_C"/>
    <property type="match status" value="1"/>
</dbReference>
<dbReference type="InterPro" id="IPR012349">
    <property type="entry name" value="Split_barrel_FMN-bd"/>
</dbReference>
<dbReference type="SUPFAM" id="SSF50475">
    <property type="entry name" value="FMN-binding split barrel"/>
    <property type="match status" value="1"/>
</dbReference>
<evidence type="ECO:0000256" key="7">
    <source>
        <dbReference type="ARBA" id="ARBA00022630"/>
    </source>
</evidence>
<evidence type="ECO:0000313" key="14">
    <source>
        <dbReference type="Proteomes" id="UP000567872"/>
    </source>
</evidence>
<keyword evidence="7" id="KW-0285">Flavoprotein</keyword>
<dbReference type="AlphaFoldDB" id="A0A7K9UW96"/>
<name>A0A7K9UW96_ANSSE</name>
<dbReference type="Proteomes" id="UP000567872">
    <property type="component" value="Unassembled WGS sequence"/>
</dbReference>
<evidence type="ECO:0000259" key="11">
    <source>
        <dbReference type="Pfam" id="PF01243"/>
    </source>
</evidence>
<feature type="domain" description="Pyridoxamine 5'-phosphate oxidase N-terminal" evidence="11">
    <location>
        <begin position="1"/>
        <end position="55"/>
    </location>
</feature>
<protein>
    <recommendedName>
        <fullName evidence="6">pyridoxal 5'-phosphate synthase</fullName>
        <ecNumber evidence="6">1.4.3.5</ecNumber>
    </recommendedName>
</protein>
<evidence type="ECO:0000256" key="9">
    <source>
        <dbReference type="ARBA" id="ARBA00023002"/>
    </source>
</evidence>
<keyword evidence="8" id="KW-0288">FMN</keyword>
<evidence type="ECO:0000313" key="13">
    <source>
        <dbReference type="EMBL" id="NXI64802.1"/>
    </source>
</evidence>
<dbReference type="PANTHER" id="PTHR10851">
    <property type="entry name" value="PYRIDOXINE-5-PHOSPHATE OXIDASE"/>
    <property type="match status" value="1"/>
</dbReference>
<feature type="non-terminal residue" evidence="13">
    <location>
        <position position="99"/>
    </location>
</feature>
<comment type="function">
    <text evidence="2">Catalyzes the oxidation of either pyridoxine 5'-phosphate (PNP) or pyridoxamine 5'-phosphate (PMP) into pyridoxal 5'-phosphate (PLP).</text>
</comment>
<comment type="caution">
    <text evidence="13">The sequence shown here is derived from an EMBL/GenBank/DDBJ whole genome shotgun (WGS) entry which is preliminary data.</text>
</comment>
<organism evidence="13 14">
    <name type="scientific">Anseranas semipalmata</name>
    <name type="common">Magpie goose</name>
    <name type="synonym">Anas semipalmata</name>
    <dbReference type="NCBI Taxonomy" id="8851"/>
    <lineage>
        <taxon>Eukaryota</taxon>
        <taxon>Metazoa</taxon>
        <taxon>Chordata</taxon>
        <taxon>Craniata</taxon>
        <taxon>Vertebrata</taxon>
        <taxon>Euteleostomi</taxon>
        <taxon>Archelosauria</taxon>
        <taxon>Archosauria</taxon>
        <taxon>Dinosauria</taxon>
        <taxon>Saurischia</taxon>
        <taxon>Theropoda</taxon>
        <taxon>Coelurosauria</taxon>
        <taxon>Aves</taxon>
        <taxon>Neognathae</taxon>
        <taxon>Galloanserae</taxon>
        <taxon>Anseriformes</taxon>
        <taxon>Anseranatidae</taxon>
        <taxon>Anseranas</taxon>
    </lineage>
</organism>
<sequence length="99" mass="11759">QVRIEGSVKRLSEEESEQYFHSRPRSGQIGASVSRQSTVIPDREYLRKKHAELEAQYRDTEVPKPAYWGGYILEPDVVEFWQGQTNRLHDRIVFRRLRD</sequence>
<evidence type="ECO:0000256" key="1">
    <source>
        <dbReference type="ARBA" id="ARBA00001917"/>
    </source>
</evidence>
<reference evidence="13 14" key="1">
    <citation type="submission" date="2019-09" db="EMBL/GenBank/DDBJ databases">
        <title>Bird 10,000 Genomes (B10K) Project - Family phase.</title>
        <authorList>
            <person name="Zhang G."/>
        </authorList>
    </citation>
    <scope>NUCLEOTIDE SEQUENCE [LARGE SCALE GENOMIC DNA]</scope>
    <source>
        <strain evidence="13">B10K-DU-001-57</strain>
        <tissue evidence="13">Muscle</tissue>
    </source>
</reference>
<dbReference type="PROSITE" id="PS01064">
    <property type="entry name" value="PYRIDOX_OXIDASE"/>
    <property type="match status" value="1"/>
</dbReference>
<comment type="cofactor">
    <cofactor evidence="1">
        <name>FMN</name>
        <dbReference type="ChEBI" id="CHEBI:58210"/>
    </cofactor>
</comment>
<gene>
    <name evidence="13" type="primary">Pnpo</name>
    <name evidence="13" type="ORF">ANSSEM_R08647</name>
</gene>
<dbReference type="GO" id="GO:0004733">
    <property type="term" value="F:pyridoxamine phosphate oxidase activity"/>
    <property type="evidence" value="ECO:0007669"/>
    <property type="project" value="UniProtKB-EC"/>
</dbReference>
<evidence type="ECO:0000256" key="2">
    <source>
        <dbReference type="ARBA" id="ARBA00003691"/>
    </source>
</evidence>
<dbReference type="InterPro" id="IPR019576">
    <property type="entry name" value="Pyridoxamine_oxidase_dimer_C"/>
</dbReference>
<dbReference type="GO" id="GO:0010181">
    <property type="term" value="F:FMN binding"/>
    <property type="evidence" value="ECO:0007669"/>
    <property type="project" value="InterPro"/>
</dbReference>
<keyword evidence="14" id="KW-1185">Reference proteome</keyword>
<dbReference type="UniPathway" id="UPA01068">
    <property type="reaction ID" value="UER00304"/>
</dbReference>
<dbReference type="NCBIfam" id="NF004231">
    <property type="entry name" value="PRK05679.1"/>
    <property type="match status" value="1"/>
</dbReference>
<evidence type="ECO:0000256" key="5">
    <source>
        <dbReference type="ARBA" id="ARBA00007301"/>
    </source>
</evidence>
<dbReference type="EC" id="1.4.3.5" evidence="6"/>
<dbReference type="PANTHER" id="PTHR10851:SF0">
    <property type="entry name" value="PYRIDOXINE-5'-PHOSPHATE OXIDASE"/>
    <property type="match status" value="1"/>
</dbReference>
<proteinExistence type="inferred from homology"/>
<feature type="non-terminal residue" evidence="13">
    <location>
        <position position="1"/>
    </location>
</feature>
<dbReference type="FunFam" id="2.30.110.10:FF:000019">
    <property type="entry name" value="PNPO isoform 11"/>
    <property type="match status" value="1"/>
</dbReference>
<dbReference type="GO" id="GO:0008615">
    <property type="term" value="P:pyridoxine biosynthetic process"/>
    <property type="evidence" value="ECO:0007669"/>
    <property type="project" value="InterPro"/>
</dbReference>
<dbReference type="OrthoDB" id="303614at2759"/>
<evidence type="ECO:0000256" key="8">
    <source>
        <dbReference type="ARBA" id="ARBA00022643"/>
    </source>
</evidence>
<evidence type="ECO:0000256" key="6">
    <source>
        <dbReference type="ARBA" id="ARBA00012801"/>
    </source>
</evidence>
<evidence type="ECO:0000256" key="10">
    <source>
        <dbReference type="SAM" id="MobiDB-lite"/>
    </source>
</evidence>
<evidence type="ECO:0000256" key="4">
    <source>
        <dbReference type="ARBA" id="ARBA00005037"/>
    </source>
</evidence>
<dbReference type="InterPro" id="IPR000659">
    <property type="entry name" value="Pyridox_Oxase"/>
</dbReference>
<accession>A0A7K9UW96</accession>
<feature type="compositionally biased region" description="Basic and acidic residues" evidence="10">
    <location>
        <begin position="1"/>
        <end position="13"/>
    </location>
</feature>
<feature type="region of interest" description="Disordered" evidence="10">
    <location>
        <begin position="1"/>
        <end position="36"/>
    </location>
</feature>
<feature type="domain" description="Pyridoxine 5'-phosphate oxidase dimerisation C-terminal" evidence="12">
    <location>
        <begin position="68"/>
        <end position="96"/>
    </location>
</feature>
<comment type="similarity">
    <text evidence="5">Belongs to the pyridoxamine 5'-phosphate oxidase family.</text>
</comment>
<dbReference type="Gene3D" id="2.30.110.10">
    <property type="entry name" value="Electron Transport, Fmn-binding Protein, Chain A"/>
    <property type="match status" value="1"/>
</dbReference>
<dbReference type="Pfam" id="PF01243">
    <property type="entry name" value="PNPOx_N"/>
    <property type="match status" value="1"/>
</dbReference>
<dbReference type="InterPro" id="IPR019740">
    <property type="entry name" value="Pyridox_Oxase_CS"/>
</dbReference>
<evidence type="ECO:0000256" key="3">
    <source>
        <dbReference type="ARBA" id="ARBA00004738"/>
    </source>
</evidence>
<dbReference type="EMBL" id="VXAA01002078">
    <property type="protein sequence ID" value="NXI64802.1"/>
    <property type="molecule type" value="Genomic_DNA"/>
</dbReference>
<dbReference type="InterPro" id="IPR011576">
    <property type="entry name" value="Pyridox_Oxase_N"/>
</dbReference>